<evidence type="ECO:0000313" key="3">
    <source>
        <dbReference type="EMBL" id="KAJ5260010.1"/>
    </source>
</evidence>
<name>A0ABQ8W927_PENCH</name>
<sequence>MGKGIILPSHIFLLTTVAYPKITKDGKDPSSAYIQEVWTDGSNLRVIYFTREQAAFWDKTRFFQMDLLPSPLRSIATLLLMEWGFYSQRSALEDKSTALSAPPMSLPPRGSFLSLYVPRSSLQFSLIFLYFSFHLADAKHAEVSPQASLDPVLPSVICGSSGTREKSRLSGPIAEVDEDPYGYLAIRDACIKCIMAQGNVPWPAMMCPPCHPAGGDEHKSQWGVGNTTLVLSLLTFIHAAVISVPKLLRKACRIGLNWYWNVPDKEPLEERMGNLENDFVTLKERTSADVEGVEKHIQSDRSRIKRLEDSHSGLKEDKKALHKRVTTLKETLEHEAKFIFPIALHAKPNHVDRRPVYADHKVTIAPQQAVNLRRRQPGKEWSKDEIGGGEGSQ</sequence>
<reference evidence="3 4" key="1">
    <citation type="journal article" date="2023" name="IMA Fungus">
        <title>Comparative genomic study of the Penicillium genus elucidates a diverse pangenome and 15 lateral gene transfer events.</title>
        <authorList>
            <person name="Petersen C."/>
            <person name="Sorensen T."/>
            <person name="Nielsen M.R."/>
            <person name="Sondergaard T.E."/>
            <person name="Sorensen J.L."/>
            <person name="Fitzpatrick D.A."/>
            <person name="Frisvad J.C."/>
            <person name="Nielsen K.L."/>
        </authorList>
    </citation>
    <scope>NUCLEOTIDE SEQUENCE [LARGE SCALE GENOMIC DNA]</scope>
    <source>
        <strain evidence="3 4">IBT 3361</strain>
    </source>
</reference>
<feature type="compositionally biased region" description="Basic and acidic residues" evidence="2">
    <location>
        <begin position="377"/>
        <end position="386"/>
    </location>
</feature>
<keyword evidence="1" id="KW-0175">Coiled coil</keyword>
<dbReference type="EMBL" id="JAPVEB010000008">
    <property type="protein sequence ID" value="KAJ5260010.1"/>
    <property type="molecule type" value="Genomic_DNA"/>
</dbReference>
<feature type="region of interest" description="Disordered" evidence="2">
    <location>
        <begin position="372"/>
        <end position="393"/>
    </location>
</feature>
<evidence type="ECO:0000313" key="4">
    <source>
        <dbReference type="Proteomes" id="UP001220256"/>
    </source>
</evidence>
<keyword evidence="4" id="KW-1185">Reference proteome</keyword>
<gene>
    <name evidence="3" type="ORF">N7505_009391</name>
</gene>
<proteinExistence type="predicted"/>
<dbReference type="Proteomes" id="UP001220256">
    <property type="component" value="Unassembled WGS sequence"/>
</dbReference>
<accession>A0ABQ8W927</accession>
<organism evidence="3 4">
    <name type="scientific">Penicillium chrysogenum</name>
    <name type="common">Penicillium notatum</name>
    <dbReference type="NCBI Taxonomy" id="5076"/>
    <lineage>
        <taxon>Eukaryota</taxon>
        <taxon>Fungi</taxon>
        <taxon>Dikarya</taxon>
        <taxon>Ascomycota</taxon>
        <taxon>Pezizomycotina</taxon>
        <taxon>Eurotiomycetes</taxon>
        <taxon>Eurotiomycetidae</taxon>
        <taxon>Eurotiales</taxon>
        <taxon>Aspergillaceae</taxon>
        <taxon>Penicillium</taxon>
        <taxon>Penicillium chrysogenum species complex</taxon>
    </lineage>
</organism>
<protein>
    <submittedName>
        <fullName evidence="3">Uncharacterized protein</fullName>
    </submittedName>
</protein>
<feature type="coiled-coil region" evidence="1">
    <location>
        <begin position="265"/>
        <end position="324"/>
    </location>
</feature>
<comment type="caution">
    <text evidence="3">The sequence shown here is derived from an EMBL/GenBank/DDBJ whole genome shotgun (WGS) entry which is preliminary data.</text>
</comment>
<evidence type="ECO:0000256" key="2">
    <source>
        <dbReference type="SAM" id="MobiDB-lite"/>
    </source>
</evidence>
<evidence type="ECO:0000256" key="1">
    <source>
        <dbReference type="SAM" id="Coils"/>
    </source>
</evidence>